<keyword evidence="5 16" id="KW-0732">Signal</keyword>
<dbReference type="InParanoid" id="A0A067RRK8"/>
<dbReference type="Gene3D" id="2.60.220.50">
    <property type="match status" value="1"/>
</dbReference>
<dbReference type="Pfam" id="PF00002">
    <property type="entry name" value="7tm_2"/>
    <property type="match status" value="1"/>
</dbReference>
<keyword evidence="4 15" id="KW-0812">Transmembrane</keyword>
<evidence type="ECO:0000256" key="5">
    <source>
        <dbReference type="ARBA" id="ARBA00022729"/>
    </source>
</evidence>
<comment type="similarity">
    <text evidence="2">Belongs to the G-protein coupled receptor 2 family. Adhesion G-protein coupled receptor (ADGR) subfamily.</text>
</comment>
<feature type="domain" description="Ig-like" evidence="20">
    <location>
        <begin position="256"/>
        <end position="342"/>
    </location>
</feature>
<feature type="transmembrane region" description="Helical" evidence="15">
    <location>
        <begin position="772"/>
        <end position="792"/>
    </location>
</feature>
<keyword evidence="12" id="KW-0807">Transducer</keyword>
<proteinExistence type="inferred from homology"/>
<dbReference type="PROSITE" id="PS50835">
    <property type="entry name" value="IG_LIKE"/>
    <property type="match status" value="1"/>
</dbReference>
<dbReference type="Pfam" id="PF13855">
    <property type="entry name" value="LRR_8"/>
    <property type="match status" value="1"/>
</dbReference>
<dbReference type="Gene3D" id="2.60.40.10">
    <property type="entry name" value="Immunoglobulins"/>
    <property type="match status" value="1"/>
</dbReference>
<evidence type="ECO:0000256" key="3">
    <source>
        <dbReference type="ARBA" id="ARBA00022614"/>
    </source>
</evidence>
<dbReference type="InterPro" id="IPR046338">
    <property type="entry name" value="GAIN_dom_sf"/>
</dbReference>
<evidence type="ECO:0000256" key="1">
    <source>
        <dbReference type="ARBA" id="ARBA00004141"/>
    </source>
</evidence>
<evidence type="ECO:0000256" key="16">
    <source>
        <dbReference type="SAM" id="SignalP"/>
    </source>
</evidence>
<feature type="domain" description="GAIN-B" evidence="17">
    <location>
        <begin position="552"/>
        <end position="721"/>
    </location>
</feature>
<dbReference type="InterPro" id="IPR000483">
    <property type="entry name" value="Cys-rich_flank_reg_C"/>
</dbReference>
<feature type="transmembrane region" description="Helical" evidence="15">
    <location>
        <begin position="1016"/>
        <end position="1039"/>
    </location>
</feature>
<feature type="transmembrane region" description="Helical" evidence="15">
    <location>
        <begin position="984"/>
        <end position="1004"/>
    </location>
</feature>
<evidence type="ECO:0000256" key="14">
    <source>
        <dbReference type="SAM" id="MobiDB-lite"/>
    </source>
</evidence>
<gene>
    <name evidence="21" type="ORF">L798_02491</name>
</gene>
<keyword evidence="11 21" id="KW-0675">Receptor</keyword>
<feature type="transmembrane region" description="Helical" evidence="15">
    <location>
        <begin position="804"/>
        <end position="827"/>
    </location>
</feature>
<dbReference type="EMBL" id="KK852508">
    <property type="protein sequence ID" value="KDR22399.1"/>
    <property type="molecule type" value="Genomic_DNA"/>
</dbReference>
<keyword evidence="22" id="KW-1185">Reference proteome</keyword>
<dbReference type="InterPro" id="IPR013783">
    <property type="entry name" value="Ig-like_fold"/>
</dbReference>
<feature type="region of interest" description="Disordered" evidence="14">
    <location>
        <begin position="1192"/>
        <end position="1218"/>
    </location>
</feature>
<dbReference type="PANTHER" id="PTHR45930:SF4">
    <property type="entry name" value="ADHESION G PROTEIN-COUPLED RECEPTOR A3"/>
    <property type="match status" value="1"/>
</dbReference>
<dbReference type="SUPFAM" id="SSF48726">
    <property type="entry name" value="Immunoglobulin"/>
    <property type="match status" value="1"/>
</dbReference>
<keyword evidence="8" id="KW-0297">G-protein coupled receptor</keyword>
<dbReference type="FunCoup" id="A0A067RRK8">
    <property type="interactions" value="434"/>
</dbReference>
<dbReference type="GO" id="GO:0007166">
    <property type="term" value="P:cell surface receptor signaling pathway"/>
    <property type="evidence" value="ECO:0007669"/>
    <property type="project" value="InterPro"/>
</dbReference>
<evidence type="ECO:0000256" key="4">
    <source>
        <dbReference type="ARBA" id="ARBA00022692"/>
    </source>
</evidence>
<evidence type="ECO:0000256" key="13">
    <source>
        <dbReference type="ARBA" id="ARBA00023319"/>
    </source>
</evidence>
<dbReference type="GO" id="GO:0005886">
    <property type="term" value="C:plasma membrane"/>
    <property type="evidence" value="ECO:0007669"/>
    <property type="project" value="TreeGrafter"/>
</dbReference>
<reference evidence="21 22" key="1">
    <citation type="journal article" date="2014" name="Nat. Commun.">
        <title>Molecular traces of alternative social organization in a termite genome.</title>
        <authorList>
            <person name="Terrapon N."/>
            <person name="Li C."/>
            <person name="Robertson H.M."/>
            <person name="Ji L."/>
            <person name="Meng X."/>
            <person name="Booth W."/>
            <person name="Chen Z."/>
            <person name="Childers C.P."/>
            <person name="Glastad K.M."/>
            <person name="Gokhale K."/>
            <person name="Gowin J."/>
            <person name="Gronenberg W."/>
            <person name="Hermansen R.A."/>
            <person name="Hu H."/>
            <person name="Hunt B.G."/>
            <person name="Huylmans A.K."/>
            <person name="Khalil S.M."/>
            <person name="Mitchell R.D."/>
            <person name="Munoz-Torres M.C."/>
            <person name="Mustard J.A."/>
            <person name="Pan H."/>
            <person name="Reese J.T."/>
            <person name="Scharf M.E."/>
            <person name="Sun F."/>
            <person name="Vogel H."/>
            <person name="Xiao J."/>
            <person name="Yang W."/>
            <person name="Yang Z."/>
            <person name="Yang Z."/>
            <person name="Zhou J."/>
            <person name="Zhu J."/>
            <person name="Brent C.S."/>
            <person name="Elsik C.G."/>
            <person name="Goodisman M.A."/>
            <person name="Liberles D.A."/>
            <person name="Roe R.M."/>
            <person name="Vargo E.L."/>
            <person name="Vilcinskas A."/>
            <person name="Wang J."/>
            <person name="Bornberg-Bauer E."/>
            <person name="Korb J."/>
            <person name="Zhang G."/>
            <person name="Liebig J."/>
        </authorList>
    </citation>
    <scope>NUCLEOTIDE SEQUENCE [LARGE SCALE GENOMIC DNA]</scope>
    <source>
        <tissue evidence="21">Whole organism</tissue>
    </source>
</reference>
<feature type="chain" id="PRO_5001645393" evidence="16">
    <location>
        <begin position="27"/>
        <end position="1536"/>
    </location>
</feature>
<dbReference type="InterPro" id="IPR036445">
    <property type="entry name" value="GPCR_2_extracell_dom_sf"/>
</dbReference>
<feature type="compositionally biased region" description="Polar residues" evidence="14">
    <location>
        <begin position="1300"/>
        <end position="1323"/>
    </location>
</feature>
<dbReference type="SMART" id="SM00082">
    <property type="entry name" value="LRRCT"/>
    <property type="match status" value="1"/>
</dbReference>
<dbReference type="Proteomes" id="UP000027135">
    <property type="component" value="Unassembled WGS sequence"/>
</dbReference>
<dbReference type="InterPro" id="IPR001879">
    <property type="entry name" value="GPCR_2_extracellular_dom"/>
</dbReference>
<evidence type="ECO:0000259" key="17">
    <source>
        <dbReference type="PROSITE" id="PS50221"/>
    </source>
</evidence>
<dbReference type="PROSITE" id="PS50261">
    <property type="entry name" value="G_PROTEIN_RECEP_F2_4"/>
    <property type="match status" value="1"/>
</dbReference>
<name>A0A067RRK8_ZOONE</name>
<feature type="region of interest" description="Disordered" evidence="14">
    <location>
        <begin position="1256"/>
        <end position="1328"/>
    </location>
</feature>
<dbReference type="SUPFAM" id="SSF52058">
    <property type="entry name" value="L domain-like"/>
    <property type="match status" value="1"/>
</dbReference>
<dbReference type="OrthoDB" id="10031018at2759"/>
<evidence type="ECO:0000259" key="18">
    <source>
        <dbReference type="PROSITE" id="PS50227"/>
    </source>
</evidence>
<dbReference type="SMART" id="SM00369">
    <property type="entry name" value="LRR_TYP"/>
    <property type="match status" value="4"/>
</dbReference>
<dbReference type="InterPro" id="IPR007110">
    <property type="entry name" value="Ig-like_dom"/>
</dbReference>
<dbReference type="InterPro" id="IPR003599">
    <property type="entry name" value="Ig_sub"/>
</dbReference>
<organism evidence="21 22">
    <name type="scientific">Zootermopsis nevadensis</name>
    <name type="common">Dampwood termite</name>
    <dbReference type="NCBI Taxonomy" id="136037"/>
    <lineage>
        <taxon>Eukaryota</taxon>
        <taxon>Metazoa</taxon>
        <taxon>Ecdysozoa</taxon>
        <taxon>Arthropoda</taxon>
        <taxon>Hexapoda</taxon>
        <taxon>Insecta</taxon>
        <taxon>Pterygota</taxon>
        <taxon>Neoptera</taxon>
        <taxon>Polyneoptera</taxon>
        <taxon>Dictyoptera</taxon>
        <taxon>Blattodea</taxon>
        <taxon>Blattoidea</taxon>
        <taxon>Termitoidae</taxon>
        <taxon>Termopsidae</taxon>
        <taxon>Zootermopsis</taxon>
    </lineage>
</organism>
<evidence type="ECO:0000259" key="19">
    <source>
        <dbReference type="PROSITE" id="PS50261"/>
    </source>
</evidence>
<dbReference type="InterPro" id="IPR017981">
    <property type="entry name" value="GPCR_2-like_7TM"/>
</dbReference>
<evidence type="ECO:0000256" key="9">
    <source>
        <dbReference type="ARBA" id="ARBA00023136"/>
    </source>
</evidence>
<feature type="transmembrane region" description="Helical" evidence="15">
    <location>
        <begin position="738"/>
        <end position="760"/>
    </location>
</feature>
<dbReference type="Pfam" id="PF01825">
    <property type="entry name" value="GPS"/>
    <property type="match status" value="1"/>
</dbReference>
<keyword evidence="7 15" id="KW-1133">Transmembrane helix</keyword>
<comment type="subcellular location">
    <subcellularLocation>
        <location evidence="1">Membrane</location>
        <topology evidence="1">Multi-pass membrane protein</topology>
    </subcellularLocation>
</comment>
<evidence type="ECO:0000256" key="12">
    <source>
        <dbReference type="ARBA" id="ARBA00023224"/>
    </source>
</evidence>
<evidence type="ECO:0000259" key="20">
    <source>
        <dbReference type="PROSITE" id="PS50835"/>
    </source>
</evidence>
<dbReference type="InterPro" id="IPR036179">
    <property type="entry name" value="Ig-like_dom_sf"/>
</dbReference>
<dbReference type="InterPro" id="IPR058808">
    <property type="entry name" value="GAIN_ADGRA2/3"/>
</dbReference>
<keyword evidence="13" id="KW-0393">Immunoglobulin domain</keyword>
<dbReference type="Pfam" id="PF26588">
    <property type="entry name" value="GAIN_ADGRA3"/>
    <property type="match status" value="1"/>
</dbReference>
<evidence type="ECO:0000256" key="15">
    <source>
        <dbReference type="SAM" id="Phobius"/>
    </source>
</evidence>
<feature type="signal peptide" evidence="16">
    <location>
        <begin position="1"/>
        <end position="26"/>
    </location>
</feature>
<keyword evidence="10" id="KW-1015">Disulfide bond</keyword>
<dbReference type="InterPro" id="IPR032675">
    <property type="entry name" value="LRR_dom_sf"/>
</dbReference>
<dbReference type="Gene3D" id="1.20.1070.10">
    <property type="entry name" value="Rhodopsin 7-helix transmembrane proteins"/>
    <property type="match status" value="1"/>
</dbReference>
<dbReference type="InterPro" id="IPR057244">
    <property type="entry name" value="GAIN_B"/>
</dbReference>
<dbReference type="OMA" id="DETEEMH"/>
<dbReference type="SMART" id="SM00409">
    <property type="entry name" value="IG"/>
    <property type="match status" value="1"/>
</dbReference>
<keyword evidence="6" id="KW-0677">Repeat</keyword>
<feature type="transmembrane region" description="Helical" evidence="15">
    <location>
        <begin position="856"/>
        <end position="876"/>
    </location>
</feature>
<keyword evidence="9 15" id="KW-0472">Membrane</keyword>
<sequence length="1536" mass="169750">MKHVRKEKELLWTVLALLLYVQEIDLLEQTVNCPPQCVCTKVRSRPTVVFKLKCGGGDRKVSSIEELNLQDFPLDIFYLDLYDNNIMHLPRDAFSYLPMLQKLNLSRSHIHTIDNEAFSNLTTLKRLDLYGNRLKIINALTFVGLESLEKLVLSLNSIGRIQDGTFDELVSLKQLDLSGNPLICDCELGWLLEWARNVSVKLISSPKCGGPPALRGQPIRKLQLDTDFHCNWTLAGSGSGTLLELEPAHSQVVFAGDSLKLRCRAPTAGTMVGERSIANVVWMWGGQDPAEVFEEIRVKNRYIADSGLVESSLSIQHLQHDHSGKWNCRLVSEEGNQTQAISVIVISEDTRYCPQTVTSNNKGVYTWPKTVVGYTVELQCEGEQLSGIGFRPPFRARYTCAESGIWEQLNTTICPYVSETTKILEQFSKVNLSVAKGSVLESAKRLKNFTSNDKQLQDKMDVVFISKTIENYLEYVTKERELGSHLVDVVSTLMHLPKELLTAAQEEDHACTRLVRAVELIAEFTPSLHKSNLAVEEYRVNRERFSGLSCTWYTHSGKNAGHLFHCSTSNTSALLGSKVIEASIHVPASLFYQLEVQGYSFNSEQQLLVSMYENNKLFPRIHPDSSQQDGRDITSCVIGTKLVGMEVQNLTHPVYVMLRAPLLYHSSGSPKPVWWDASLNNGTGGWSQTGCQLSHLLHGLLVFQCNRFGYFGLLQKDVFLYDYMGRVAGAKFRFSHPAVYVGSAIGVISLMVAIVTYVICHASIQMSKKTKHSLVNTWIAVALLCFMYSLGIHQTEDVKICQGVGLLLHYLTLSSLLWMAVTASNVYKRLNKSDSLDSAPEDELPPDQPVAQKPLLGLYLVGWGIALIVCGISGAVNMRDYAGYSHCFLMPGPALSAVFVPMGVLVLFLMVFFLLIYCGIQNLDTNGQLSEGTQVTENVDLDLLDSNIMTTATIEHASMRSASTPTASSDVEDMEHSPLSQLKAHVIVLLLYLLMWISAAFATARPFQNYLSYEEIIFSVLYGLLASCLGMFISFYYCIARSDVRAQWHLMECWCRRRRGRCCRTRSISDTNPTLPTSQPLAPITNVGPCTGNQAQPVSSSNSINSSAHTAKSHNSSVAKAAVELNGTAKFDFESGGKISNVNLVVLHRQQYRSNNSVTTFTEASGASGAEMFYNPHQSTVARKFFRKQRRHMKHNNLGARRRGDGGGGTSDGGSNTRAESAVFLSSDMENASGNVASSIYAQGSKVNNTNIHIEHPHHSSRHKDSKSQNPNILTDSGGDEGGVDSHGLPLERLVIGAEESSTSAPVNNDGTARVPSSCSGSLPSDRINSVDEMPDVTLMTTEFSEVVNEIQQVKDKGDHNIKCCSDSSCCKLPIHRTSSSALTASCAAENHKTEAQHEAVSRNDSPDVCKDSVVWNANCSETSAHLNTASMDSEHKFLGHNCSALSDSDLKSNLVKHVCHNYLHGKNQKHSKQDRCYSDVDNVETGEVFVGKQKPEIFLKRKKLSLPSRQLTGYDCEEGVETVDVPTLNKKETSV</sequence>
<dbReference type="GO" id="GO:0004930">
    <property type="term" value="F:G protein-coupled receptor activity"/>
    <property type="evidence" value="ECO:0007669"/>
    <property type="project" value="UniProtKB-KW"/>
</dbReference>
<dbReference type="InterPro" id="IPR000832">
    <property type="entry name" value="GPCR_2_secretin-like"/>
</dbReference>
<feature type="transmembrane region" description="Helical" evidence="15">
    <location>
        <begin position="896"/>
        <end position="920"/>
    </location>
</feature>
<evidence type="ECO:0000256" key="8">
    <source>
        <dbReference type="ARBA" id="ARBA00023040"/>
    </source>
</evidence>
<dbReference type="InterPro" id="IPR001611">
    <property type="entry name" value="Leu-rich_rpt"/>
</dbReference>
<dbReference type="eggNOG" id="KOG0619">
    <property type="taxonomic scope" value="Eukaryota"/>
</dbReference>
<keyword evidence="3" id="KW-0433">Leucine-rich repeat</keyword>
<evidence type="ECO:0000256" key="7">
    <source>
        <dbReference type="ARBA" id="ARBA00022989"/>
    </source>
</evidence>
<dbReference type="InterPro" id="IPR000203">
    <property type="entry name" value="GPS"/>
</dbReference>
<feature type="domain" description="G-protein coupled receptors family 2 profile 2" evidence="19">
    <location>
        <begin position="735"/>
        <end position="1041"/>
    </location>
</feature>
<dbReference type="PANTHER" id="PTHR45930">
    <property type="entry name" value="G-PROTEIN COUPLED RECEPTOR 124-LIKE PROTEIN"/>
    <property type="match status" value="1"/>
</dbReference>
<dbReference type="PROSITE" id="PS50221">
    <property type="entry name" value="GAIN_B"/>
    <property type="match status" value="1"/>
</dbReference>
<protein>
    <submittedName>
        <fullName evidence="21">Putative G-protein coupled receptor 124</fullName>
    </submittedName>
</protein>
<evidence type="ECO:0000256" key="11">
    <source>
        <dbReference type="ARBA" id="ARBA00023170"/>
    </source>
</evidence>
<dbReference type="Gene3D" id="3.80.10.10">
    <property type="entry name" value="Ribonuclease Inhibitor"/>
    <property type="match status" value="1"/>
</dbReference>
<dbReference type="InterPro" id="IPR003591">
    <property type="entry name" value="Leu-rich_rpt_typical-subtyp"/>
</dbReference>
<evidence type="ECO:0000313" key="21">
    <source>
        <dbReference type="EMBL" id="KDR22399.1"/>
    </source>
</evidence>
<evidence type="ECO:0000313" key="22">
    <source>
        <dbReference type="Proteomes" id="UP000027135"/>
    </source>
</evidence>
<evidence type="ECO:0000256" key="6">
    <source>
        <dbReference type="ARBA" id="ARBA00022737"/>
    </source>
</evidence>
<dbReference type="InterPro" id="IPR051963">
    <property type="entry name" value="Adhesion_GPCR_A"/>
</dbReference>
<dbReference type="STRING" id="136037.A0A067RRK8"/>
<evidence type="ECO:0000256" key="2">
    <source>
        <dbReference type="ARBA" id="ARBA00007343"/>
    </source>
</evidence>
<dbReference type="SUPFAM" id="SSF111418">
    <property type="entry name" value="Hormone receptor domain"/>
    <property type="match status" value="1"/>
</dbReference>
<feature type="domain" description="G-protein coupled receptors family 2 profile 1" evidence="18">
    <location>
        <begin position="327"/>
        <end position="418"/>
    </location>
</feature>
<dbReference type="PROSITE" id="PS50227">
    <property type="entry name" value="G_PROTEIN_RECEP_F2_3"/>
    <property type="match status" value="1"/>
</dbReference>
<accession>A0A067RRK8</accession>
<evidence type="ECO:0000256" key="10">
    <source>
        <dbReference type="ARBA" id="ARBA00023157"/>
    </source>
</evidence>